<evidence type="ECO:0000313" key="2">
    <source>
        <dbReference type="Proteomes" id="UP001627154"/>
    </source>
</evidence>
<name>A0ABD2W137_9HYME</name>
<dbReference type="EMBL" id="JBJJXI010000146">
    <property type="protein sequence ID" value="KAL3386638.1"/>
    <property type="molecule type" value="Genomic_DNA"/>
</dbReference>
<accession>A0ABD2W137</accession>
<organism evidence="1 2">
    <name type="scientific">Trichogramma kaykai</name>
    <dbReference type="NCBI Taxonomy" id="54128"/>
    <lineage>
        <taxon>Eukaryota</taxon>
        <taxon>Metazoa</taxon>
        <taxon>Ecdysozoa</taxon>
        <taxon>Arthropoda</taxon>
        <taxon>Hexapoda</taxon>
        <taxon>Insecta</taxon>
        <taxon>Pterygota</taxon>
        <taxon>Neoptera</taxon>
        <taxon>Endopterygota</taxon>
        <taxon>Hymenoptera</taxon>
        <taxon>Apocrita</taxon>
        <taxon>Proctotrupomorpha</taxon>
        <taxon>Chalcidoidea</taxon>
        <taxon>Trichogrammatidae</taxon>
        <taxon>Trichogramma</taxon>
    </lineage>
</organism>
<protein>
    <submittedName>
        <fullName evidence="1">Uncharacterized protein</fullName>
    </submittedName>
</protein>
<dbReference type="AlphaFoldDB" id="A0ABD2W137"/>
<reference evidence="1 2" key="1">
    <citation type="journal article" date="2024" name="bioRxiv">
        <title>A reference genome for Trichogramma kaykai: A tiny desert-dwelling parasitoid wasp with competing sex-ratio distorters.</title>
        <authorList>
            <person name="Culotta J."/>
            <person name="Lindsey A.R."/>
        </authorList>
    </citation>
    <scope>NUCLEOTIDE SEQUENCE [LARGE SCALE GENOMIC DNA]</scope>
    <source>
        <strain evidence="1 2">KSX58</strain>
    </source>
</reference>
<comment type="caution">
    <text evidence="1">The sequence shown here is derived from an EMBL/GenBank/DDBJ whole genome shotgun (WGS) entry which is preliminary data.</text>
</comment>
<sequence length="68" mass="7678">MRARANDPSAVHNMTYAAIIRDSPPSPPHITSSRPVLYASLCNRSVKNSEEKKIEFNEMLPMRNSPDH</sequence>
<gene>
    <name evidence="1" type="ORF">TKK_018121</name>
</gene>
<proteinExistence type="predicted"/>
<dbReference type="Proteomes" id="UP001627154">
    <property type="component" value="Unassembled WGS sequence"/>
</dbReference>
<keyword evidence="2" id="KW-1185">Reference proteome</keyword>
<evidence type="ECO:0000313" key="1">
    <source>
        <dbReference type="EMBL" id="KAL3386638.1"/>
    </source>
</evidence>